<dbReference type="Proteomes" id="UP001209570">
    <property type="component" value="Unassembled WGS sequence"/>
</dbReference>
<keyword evidence="2" id="KW-1185">Reference proteome</keyword>
<reference evidence="1" key="1">
    <citation type="submission" date="2021-12" db="EMBL/GenBank/DDBJ databases">
        <title>Prjna785345.</title>
        <authorList>
            <person name="Rujirawat T."/>
            <person name="Krajaejun T."/>
        </authorList>
    </citation>
    <scope>NUCLEOTIDE SEQUENCE</scope>
    <source>
        <strain evidence="1">Pi057C3</strain>
    </source>
</reference>
<evidence type="ECO:0000313" key="1">
    <source>
        <dbReference type="EMBL" id="KAJ0405522.1"/>
    </source>
</evidence>
<dbReference type="EMBL" id="JAKCXM010000044">
    <property type="protein sequence ID" value="KAJ0405522.1"/>
    <property type="molecule type" value="Genomic_DNA"/>
</dbReference>
<accession>A0AAD5LLW5</accession>
<comment type="caution">
    <text evidence="1">The sequence shown here is derived from an EMBL/GenBank/DDBJ whole genome shotgun (WGS) entry which is preliminary data.</text>
</comment>
<evidence type="ECO:0000313" key="2">
    <source>
        <dbReference type="Proteomes" id="UP001209570"/>
    </source>
</evidence>
<protein>
    <submittedName>
        <fullName evidence="1">Uncharacterized protein</fullName>
    </submittedName>
</protein>
<sequence>MPTFRTWTWTRIDGRNVLAMPTRDEIHLYDSEDFILLDKIAPTGHRSYIHSLRWSAFHGKIVSLSSTQLIVHAPQLDKPDRRARGVPETPERVRFVRICDFDLVDELASIRSLAFSRCADFLLFGGGSGGIGLLDIRAETQLHAAADIRLSSFGRPSESKLIWRDPDAECDVVKFSPCSFVFATMKKRDKVVRVWRLVRDETPDGNPTRKVLSLFMAGLPTLSTW</sequence>
<dbReference type="SUPFAM" id="SSF82171">
    <property type="entry name" value="DPP6 N-terminal domain-like"/>
    <property type="match status" value="1"/>
</dbReference>
<dbReference type="Gene3D" id="2.130.10.10">
    <property type="entry name" value="YVTN repeat-like/Quinoprotein amine dehydrogenase"/>
    <property type="match status" value="1"/>
</dbReference>
<proteinExistence type="predicted"/>
<organism evidence="1 2">
    <name type="scientific">Pythium insidiosum</name>
    <name type="common">Pythiosis disease agent</name>
    <dbReference type="NCBI Taxonomy" id="114742"/>
    <lineage>
        <taxon>Eukaryota</taxon>
        <taxon>Sar</taxon>
        <taxon>Stramenopiles</taxon>
        <taxon>Oomycota</taxon>
        <taxon>Peronosporomycetes</taxon>
        <taxon>Pythiales</taxon>
        <taxon>Pythiaceae</taxon>
        <taxon>Pythium</taxon>
    </lineage>
</organism>
<gene>
    <name evidence="1" type="ORF">P43SY_011370</name>
</gene>
<dbReference type="InterPro" id="IPR015943">
    <property type="entry name" value="WD40/YVTN_repeat-like_dom_sf"/>
</dbReference>
<dbReference type="AlphaFoldDB" id="A0AAD5LLW5"/>
<name>A0AAD5LLW5_PYTIN</name>